<evidence type="ECO:0000313" key="8">
    <source>
        <dbReference type="Proteomes" id="UP000260025"/>
    </source>
</evidence>
<accession>A0A3E2VTM9</accession>
<comment type="caution">
    <text evidence="7">The sequence shown here is derived from an EMBL/GenBank/DDBJ whole genome shotgun (WGS) entry which is preliminary data.</text>
</comment>
<dbReference type="OrthoDB" id="1655516at2"/>
<keyword evidence="2 5" id="KW-0812">Transmembrane</keyword>
<dbReference type="EMBL" id="QVEV01000026">
    <property type="protein sequence ID" value="RGC13935.1"/>
    <property type="molecule type" value="Genomic_DNA"/>
</dbReference>
<feature type="domain" description="ABC-2 type transporter transmembrane" evidence="6">
    <location>
        <begin position="56"/>
        <end position="306"/>
    </location>
</feature>
<keyword evidence="4 5" id="KW-0472">Membrane</keyword>
<gene>
    <name evidence="7" type="ORF">DXA38_15510</name>
</gene>
<dbReference type="InterPro" id="IPR052902">
    <property type="entry name" value="ABC-2_transporter"/>
</dbReference>
<feature type="transmembrane region" description="Helical" evidence="5">
    <location>
        <begin position="200"/>
        <end position="221"/>
    </location>
</feature>
<sequence length="316" mass="34285">MKQAFVRLKREKGSAVVYLVLSIAAIFVALYVSSLNTSLGSIAVQSEQHIWKSSDTLRVTYVKEAVAKSRLVAQEYDAFVQVHKDGSLSVTSVKSDAFKQDLNNALQGQIGSSQHKKQRGVGTCVIGFVMMFAIMQSLVYMMQYGEDKELRRMERILLSPITFSSYLGGMILFTMLSVTLPALLTLAVYCIVGIDIGFSLAVYAGLLFVLSLFATAFALFLNTLFAQKDTANMLGSALAVLASIISGGFYEVANEGGILDTIASMLPTKAVLQLSESLEAGLTSQAVEHLVFVLLWAVILFGAALFVQHVHKRAGN</sequence>
<feature type="transmembrane region" description="Helical" evidence="5">
    <location>
        <begin position="120"/>
        <end position="142"/>
    </location>
</feature>
<feature type="transmembrane region" description="Helical" evidence="5">
    <location>
        <begin position="233"/>
        <end position="250"/>
    </location>
</feature>
<evidence type="ECO:0000256" key="5">
    <source>
        <dbReference type="SAM" id="Phobius"/>
    </source>
</evidence>
<dbReference type="PANTHER" id="PTHR43027:SF1">
    <property type="entry name" value="DOXORUBICIN RESISTANCE ABC TRANSPORTER PERMEASE PROTEIN DRRC-RELATED"/>
    <property type="match status" value="1"/>
</dbReference>
<evidence type="ECO:0000256" key="3">
    <source>
        <dbReference type="ARBA" id="ARBA00022989"/>
    </source>
</evidence>
<evidence type="ECO:0000256" key="1">
    <source>
        <dbReference type="ARBA" id="ARBA00004141"/>
    </source>
</evidence>
<dbReference type="GO" id="GO:0140359">
    <property type="term" value="F:ABC-type transporter activity"/>
    <property type="evidence" value="ECO:0007669"/>
    <property type="project" value="InterPro"/>
</dbReference>
<proteinExistence type="predicted"/>
<dbReference type="Proteomes" id="UP000260025">
    <property type="component" value="Unassembled WGS sequence"/>
</dbReference>
<name>A0A3E2VTM9_CLOIN</name>
<feature type="transmembrane region" description="Helical" evidence="5">
    <location>
        <begin position="289"/>
        <end position="307"/>
    </location>
</feature>
<keyword evidence="3 5" id="KW-1133">Transmembrane helix</keyword>
<dbReference type="PANTHER" id="PTHR43027">
    <property type="entry name" value="DOXORUBICIN RESISTANCE ABC TRANSPORTER PERMEASE PROTEIN DRRC-RELATED"/>
    <property type="match status" value="1"/>
</dbReference>
<feature type="transmembrane region" description="Helical" evidence="5">
    <location>
        <begin position="12"/>
        <end position="32"/>
    </location>
</feature>
<organism evidence="7 8">
    <name type="scientific">Clostridium innocuum</name>
    <dbReference type="NCBI Taxonomy" id="1522"/>
    <lineage>
        <taxon>Bacteria</taxon>
        <taxon>Bacillati</taxon>
        <taxon>Bacillota</taxon>
        <taxon>Clostridia</taxon>
        <taxon>Eubacteriales</taxon>
        <taxon>Clostridiaceae</taxon>
        <taxon>Clostridium</taxon>
    </lineage>
</organism>
<evidence type="ECO:0000256" key="2">
    <source>
        <dbReference type="ARBA" id="ARBA00022692"/>
    </source>
</evidence>
<dbReference type="GO" id="GO:0016020">
    <property type="term" value="C:membrane"/>
    <property type="evidence" value="ECO:0007669"/>
    <property type="project" value="UniProtKB-SubCell"/>
</dbReference>
<evidence type="ECO:0000256" key="4">
    <source>
        <dbReference type="ARBA" id="ARBA00023136"/>
    </source>
</evidence>
<evidence type="ECO:0000313" key="7">
    <source>
        <dbReference type="EMBL" id="RGC13935.1"/>
    </source>
</evidence>
<reference evidence="7 8" key="1">
    <citation type="submission" date="2018-08" db="EMBL/GenBank/DDBJ databases">
        <title>A genome reference for cultivated species of the human gut microbiota.</title>
        <authorList>
            <person name="Zou Y."/>
            <person name="Xue W."/>
            <person name="Luo G."/>
        </authorList>
    </citation>
    <scope>NUCLEOTIDE SEQUENCE [LARGE SCALE GENOMIC DNA]</scope>
    <source>
        <strain evidence="7 8">OF01-2LB</strain>
    </source>
</reference>
<comment type="subcellular location">
    <subcellularLocation>
        <location evidence="1">Membrane</location>
        <topology evidence="1">Multi-pass membrane protein</topology>
    </subcellularLocation>
</comment>
<evidence type="ECO:0000259" key="6">
    <source>
        <dbReference type="Pfam" id="PF12698"/>
    </source>
</evidence>
<feature type="transmembrane region" description="Helical" evidence="5">
    <location>
        <begin position="163"/>
        <end position="194"/>
    </location>
</feature>
<protein>
    <submittedName>
        <fullName evidence="7">ABC transporter permease</fullName>
    </submittedName>
</protein>
<dbReference type="Pfam" id="PF12698">
    <property type="entry name" value="ABC2_membrane_3"/>
    <property type="match status" value="1"/>
</dbReference>
<dbReference type="AlphaFoldDB" id="A0A3E2VTM9"/>
<dbReference type="InterPro" id="IPR013525">
    <property type="entry name" value="ABC2_TM"/>
</dbReference>